<dbReference type="PANTHER" id="PTHR16151">
    <property type="entry name" value="HAUS AUGMIN-LIKE COMPLEX SUBUNIT 6"/>
    <property type="match status" value="1"/>
</dbReference>
<evidence type="ECO:0000313" key="1">
    <source>
        <dbReference type="EMBL" id="NWU70718.1"/>
    </source>
</evidence>
<reference evidence="1 2" key="1">
    <citation type="submission" date="2019-09" db="EMBL/GenBank/DDBJ databases">
        <title>Bird 10,000 Genomes (B10K) Project - Family phase.</title>
        <authorList>
            <person name="Zhang G."/>
        </authorList>
    </citation>
    <scope>NUCLEOTIDE SEQUENCE [LARGE SCALE GENOMIC DNA]</scope>
    <source>
        <strain evidence="1">B10K-DU-027-49</strain>
        <tissue evidence="1">Muscle</tissue>
    </source>
</reference>
<dbReference type="GO" id="GO:1990498">
    <property type="term" value="C:mitotic spindle microtubule"/>
    <property type="evidence" value="ECO:0007669"/>
    <property type="project" value="TreeGrafter"/>
</dbReference>
<dbReference type="GO" id="GO:0070652">
    <property type="term" value="C:HAUS complex"/>
    <property type="evidence" value="ECO:0007669"/>
    <property type="project" value="InterPro"/>
</dbReference>
<dbReference type="AlphaFoldDB" id="A0A7K5YZ85"/>
<name>A0A7K5YZ85_9AVES</name>
<dbReference type="Proteomes" id="UP000522270">
    <property type="component" value="Unassembled WGS sequence"/>
</dbReference>
<comment type="caution">
    <text evidence="1">The sequence shown here is derived from an EMBL/GenBank/DDBJ whole genome shotgun (WGS) entry which is preliminary data.</text>
</comment>
<dbReference type="EMBL" id="VYZE01001298">
    <property type="protein sequence ID" value="NWU70718.1"/>
    <property type="molecule type" value="Genomic_DNA"/>
</dbReference>
<dbReference type="GO" id="GO:0051225">
    <property type="term" value="P:spindle assembly"/>
    <property type="evidence" value="ECO:0007669"/>
    <property type="project" value="InterPro"/>
</dbReference>
<feature type="non-terminal residue" evidence="1">
    <location>
        <position position="193"/>
    </location>
</feature>
<dbReference type="PANTHER" id="PTHR16151:SF2">
    <property type="entry name" value="HAUS AUGMIN-LIKE COMPLEX SUBUNIT 6"/>
    <property type="match status" value="1"/>
</dbReference>
<dbReference type="InterPro" id="IPR026797">
    <property type="entry name" value="HAUS_6"/>
</dbReference>
<organism evidence="1 2">
    <name type="scientific">Pterocles burchelli</name>
    <dbReference type="NCBI Taxonomy" id="2585816"/>
    <lineage>
        <taxon>Eukaryota</taxon>
        <taxon>Metazoa</taxon>
        <taxon>Chordata</taxon>
        <taxon>Craniata</taxon>
        <taxon>Vertebrata</taxon>
        <taxon>Euteleostomi</taxon>
        <taxon>Archelosauria</taxon>
        <taxon>Archosauria</taxon>
        <taxon>Dinosauria</taxon>
        <taxon>Saurischia</taxon>
        <taxon>Theropoda</taxon>
        <taxon>Coelurosauria</taxon>
        <taxon>Aves</taxon>
        <taxon>Neognathae</taxon>
        <taxon>Neoaves</taxon>
        <taxon>Columbimorphae</taxon>
        <taxon>Pterocliformes</taxon>
        <taxon>Pteroclidae</taxon>
        <taxon>Pterocles</taxon>
    </lineage>
</organism>
<keyword evidence="2" id="KW-1185">Reference proteome</keyword>
<sequence length="193" mass="22172">AYRMEQNDQNKNDKTVRIQKVRSMWTLIVEVLASLKKEKELVDSELDVLEGCVGQCVLDGTDVFCVPQLLAHRVESDIHQLCTGDVYEAEKLNFLTVIELLNEALRALRDECCHQSELKQQLQVIENRISLSNKVLQDVEAHRLKRGQQHSVSISESVSRNREDWEVKWKSFLGLCPFNLVLDQNPVSICLIL</sequence>
<dbReference type="OrthoDB" id="5575722at2759"/>
<proteinExistence type="predicted"/>
<feature type="non-terminal residue" evidence="1">
    <location>
        <position position="1"/>
    </location>
</feature>
<accession>A0A7K5YZ85</accession>
<gene>
    <name evidence="1" type="primary">Haus6</name>
    <name evidence="1" type="ORF">PTEBUR_R14968</name>
</gene>
<protein>
    <submittedName>
        <fullName evidence="1">HAUS6 protein</fullName>
    </submittedName>
</protein>
<evidence type="ECO:0000313" key="2">
    <source>
        <dbReference type="Proteomes" id="UP000522270"/>
    </source>
</evidence>
<dbReference type="GO" id="GO:0008017">
    <property type="term" value="F:microtubule binding"/>
    <property type="evidence" value="ECO:0007669"/>
    <property type="project" value="TreeGrafter"/>
</dbReference>